<name>A0A208ZJZ6_YERIN</name>
<dbReference type="Proteomes" id="UP000196440">
    <property type="component" value="Unassembled WGS sequence"/>
</dbReference>
<sequence length="158" mass="18367">MRKKIILLLGFGIFISIGLGYGSGRIYSYIHPMQEVEGYWEVNYCFNYSPNTYHVYSRVNVMGREINSSADVYGEHHDLKARRNIVFRMIDVSKGIFIGEVSSLSITNNDDHCLHDFLYTPYSISYPVFYKIDNNTILIEQSQGHPIHNFRLLTRNDT</sequence>
<comment type="caution">
    <text evidence="1">The sequence shown here is derived from an EMBL/GenBank/DDBJ whole genome shotgun (WGS) entry which is preliminary data.</text>
</comment>
<evidence type="ECO:0000313" key="2">
    <source>
        <dbReference type="Proteomes" id="UP000196440"/>
    </source>
</evidence>
<protein>
    <submittedName>
        <fullName evidence="1">Uncharacterized protein</fullName>
    </submittedName>
</protein>
<evidence type="ECO:0000313" key="1">
    <source>
        <dbReference type="EMBL" id="OVZ80790.1"/>
    </source>
</evidence>
<dbReference type="AlphaFoldDB" id="A0A208ZJZ6"/>
<proteinExistence type="predicted"/>
<dbReference type="EMBL" id="NHOI01000041">
    <property type="protein sequence ID" value="OVZ80790.1"/>
    <property type="molecule type" value="Genomic_DNA"/>
</dbReference>
<gene>
    <name evidence="1" type="ORF">CBW57_21885</name>
</gene>
<organism evidence="1 2">
    <name type="scientific">Yersinia intermedia</name>
    <dbReference type="NCBI Taxonomy" id="631"/>
    <lineage>
        <taxon>Bacteria</taxon>
        <taxon>Pseudomonadati</taxon>
        <taxon>Pseudomonadota</taxon>
        <taxon>Gammaproteobacteria</taxon>
        <taxon>Enterobacterales</taxon>
        <taxon>Yersiniaceae</taxon>
        <taxon>Yersinia</taxon>
    </lineage>
</organism>
<dbReference type="RefSeq" id="WP_050086343.1">
    <property type="nucleotide sequence ID" value="NZ_CBCPKE010000018.1"/>
</dbReference>
<reference evidence="1 2" key="1">
    <citation type="submission" date="2017-05" db="EMBL/GenBank/DDBJ databases">
        <title>Whole genome sequencing of Yersinia kristensenii.</title>
        <authorList>
            <person name="Campioni F."/>
        </authorList>
    </citation>
    <scope>NUCLEOTIDE SEQUENCE [LARGE SCALE GENOMIC DNA]</scope>
    <source>
        <strain evidence="1 2">CFSAN060536</strain>
    </source>
</reference>
<accession>A0A208ZJZ6</accession>